<gene>
    <name evidence="1" type="ORF">BN2614_LOCUS1</name>
</gene>
<comment type="caution">
    <text evidence="1">The sequence shown here is derived from an EMBL/GenBank/DDBJ whole genome shotgun (WGS) entry which is preliminary data.</text>
</comment>
<accession>A0A9X9LVT1</accession>
<proteinExistence type="predicted"/>
<reference evidence="1 2" key="1">
    <citation type="submission" date="2018-10" db="EMBL/GenBank/DDBJ databases">
        <authorList>
            <person name="Ekblom R."/>
            <person name="Jareborg N."/>
        </authorList>
    </citation>
    <scope>NUCLEOTIDE SEQUENCE [LARGE SCALE GENOMIC DNA]</scope>
    <source>
        <tissue evidence="1">Muscle</tissue>
    </source>
</reference>
<evidence type="ECO:0000313" key="2">
    <source>
        <dbReference type="Proteomes" id="UP000269945"/>
    </source>
</evidence>
<dbReference type="AlphaFoldDB" id="A0A9X9LVT1"/>
<keyword evidence="2" id="KW-1185">Reference proteome</keyword>
<dbReference type="EMBL" id="CYRY02022248">
    <property type="protein sequence ID" value="VCW97566.1"/>
    <property type="molecule type" value="Genomic_DNA"/>
</dbReference>
<sequence length="22" mass="2591">MTQSVVVLQMKRRCLISMLQLI</sequence>
<organism evidence="1 2">
    <name type="scientific">Gulo gulo</name>
    <name type="common">Wolverine</name>
    <name type="synonym">Gluton</name>
    <dbReference type="NCBI Taxonomy" id="48420"/>
    <lineage>
        <taxon>Eukaryota</taxon>
        <taxon>Metazoa</taxon>
        <taxon>Chordata</taxon>
        <taxon>Craniata</taxon>
        <taxon>Vertebrata</taxon>
        <taxon>Euteleostomi</taxon>
        <taxon>Mammalia</taxon>
        <taxon>Eutheria</taxon>
        <taxon>Laurasiatheria</taxon>
        <taxon>Carnivora</taxon>
        <taxon>Caniformia</taxon>
        <taxon>Musteloidea</taxon>
        <taxon>Mustelidae</taxon>
        <taxon>Guloninae</taxon>
        <taxon>Gulo</taxon>
    </lineage>
</organism>
<dbReference type="Proteomes" id="UP000269945">
    <property type="component" value="Unassembled WGS sequence"/>
</dbReference>
<protein>
    <submittedName>
        <fullName evidence="1">Uncharacterized protein</fullName>
    </submittedName>
</protein>
<evidence type="ECO:0000313" key="1">
    <source>
        <dbReference type="EMBL" id="VCW97566.1"/>
    </source>
</evidence>
<name>A0A9X9LVT1_GULGU</name>